<keyword evidence="3" id="KW-1185">Reference proteome</keyword>
<name>A0A371FAQ9_MUCPR</name>
<evidence type="ECO:0000313" key="2">
    <source>
        <dbReference type="EMBL" id="RDX75213.1"/>
    </source>
</evidence>
<proteinExistence type="predicted"/>
<reference evidence="2" key="1">
    <citation type="submission" date="2018-05" db="EMBL/GenBank/DDBJ databases">
        <title>Draft genome of Mucuna pruriens seed.</title>
        <authorList>
            <person name="Nnadi N.E."/>
            <person name="Vos R."/>
            <person name="Hasami M.H."/>
            <person name="Devisetty U.K."/>
            <person name="Aguiy J.C."/>
        </authorList>
    </citation>
    <scope>NUCLEOTIDE SEQUENCE [LARGE SCALE GENOMIC DNA]</scope>
    <source>
        <strain evidence="2">JCA_2017</strain>
    </source>
</reference>
<feature type="region of interest" description="Disordered" evidence="1">
    <location>
        <begin position="132"/>
        <end position="153"/>
    </location>
</feature>
<evidence type="ECO:0000256" key="1">
    <source>
        <dbReference type="SAM" id="MobiDB-lite"/>
    </source>
</evidence>
<feature type="non-terminal residue" evidence="2">
    <location>
        <position position="153"/>
    </location>
</feature>
<dbReference type="Proteomes" id="UP000257109">
    <property type="component" value="Unassembled WGS sequence"/>
</dbReference>
<gene>
    <name evidence="2" type="ORF">CR513_44934</name>
</gene>
<comment type="caution">
    <text evidence="2">The sequence shown here is derived from an EMBL/GenBank/DDBJ whole genome shotgun (WGS) entry which is preliminary data.</text>
</comment>
<dbReference type="EMBL" id="QJKJ01009897">
    <property type="protein sequence ID" value="RDX75213.1"/>
    <property type="molecule type" value="Genomic_DNA"/>
</dbReference>
<evidence type="ECO:0000313" key="3">
    <source>
        <dbReference type="Proteomes" id="UP000257109"/>
    </source>
</evidence>
<protein>
    <submittedName>
        <fullName evidence="2">Uncharacterized protein</fullName>
    </submittedName>
</protein>
<feature type="non-terminal residue" evidence="2">
    <location>
        <position position="1"/>
    </location>
</feature>
<sequence>TNQTVEEELMLPGTNFLESNSWRIEDDGKTIKFWLDNWIPRGQTIKSWLDNWMIRFLLSAQEQEMNMKVVNVVDSNGVWNVVFLCQSLPEASHLGGSWLCLTLIMIRILFMWRGISDGTFTLLYGFGRPRKSAPVSLESCTPSPLQTKLGETG</sequence>
<organism evidence="2 3">
    <name type="scientific">Mucuna pruriens</name>
    <name type="common">Velvet bean</name>
    <name type="synonym">Dolichos pruriens</name>
    <dbReference type="NCBI Taxonomy" id="157652"/>
    <lineage>
        <taxon>Eukaryota</taxon>
        <taxon>Viridiplantae</taxon>
        <taxon>Streptophyta</taxon>
        <taxon>Embryophyta</taxon>
        <taxon>Tracheophyta</taxon>
        <taxon>Spermatophyta</taxon>
        <taxon>Magnoliopsida</taxon>
        <taxon>eudicotyledons</taxon>
        <taxon>Gunneridae</taxon>
        <taxon>Pentapetalae</taxon>
        <taxon>rosids</taxon>
        <taxon>fabids</taxon>
        <taxon>Fabales</taxon>
        <taxon>Fabaceae</taxon>
        <taxon>Papilionoideae</taxon>
        <taxon>50 kb inversion clade</taxon>
        <taxon>NPAAA clade</taxon>
        <taxon>indigoferoid/millettioid clade</taxon>
        <taxon>Phaseoleae</taxon>
        <taxon>Mucuna</taxon>
    </lineage>
</organism>
<dbReference type="AlphaFoldDB" id="A0A371FAQ9"/>
<accession>A0A371FAQ9</accession>